<organism evidence="2 3">
    <name type="scientific">Actinoallomurus oryzae</name>
    <dbReference type="NCBI Taxonomy" id="502180"/>
    <lineage>
        <taxon>Bacteria</taxon>
        <taxon>Bacillati</taxon>
        <taxon>Actinomycetota</taxon>
        <taxon>Actinomycetes</taxon>
        <taxon>Streptosporangiales</taxon>
        <taxon>Thermomonosporaceae</taxon>
        <taxon>Actinoallomurus</taxon>
    </lineage>
</organism>
<feature type="region of interest" description="Disordered" evidence="1">
    <location>
        <begin position="23"/>
        <end position="55"/>
    </location>
</feature>
<dbReference type="Proteomes" id="UP001500503">
    <property type="component" value="Unassembled WGS sequence"/>
</dbReference>
<protein>
    <submittedName>
        <fullName evidence="2">Uncharacterized protein</fullName>
    </submittedName>
</protein>
<proteinExistence type="predicted"/>
<keyword evidence="3" id="KW-1185">Reference proteome</keyword>
<dbReference type="RefSeq" id="WP_345457940.1">
    <property type="nucleotide sequence ID" value="NZ_BAABHF010000009.1"/>
</dbReference>
<evidence type="ECO:0000313" key="3">
    <source>
        <dbReference type="Proteomes" id="UP001500503"/>
    </source>
</evidence>
<sequence length="74" mass="8244">MFVSDTTPSFAVGERYRFTAPRTDDGWRARTPAEAPGDEEWGDLTAEPPEVDYTGVVAGGLPAMWAVRRSTRRR</sequence>
<gene>
    <name evidence="2" type="ORF">GCM10023191_009580</name>
</gene>
<comment type="caution">
    <text evidence="2">The sequence shown here is derived from an EMBL/GenBank/DDBJ whole genome shotgun (WGS) entry which is preliminary data.</text>
</comment>
<reference evidence="3" key="1">
    <citation type="journal article" date="2019" name="Int. J. Syst. Evol. Microbiol.">
        <title>The Global Catalogue of Microorganisms (GCM) 10K type strain sequencing project: providing services to taxonomists for standard genome sequencing and annotation.</title>
        <authorList>
            <consortium name="The Broad Institute Genomics Platform"/>
            <consortium name="The Broad Institute Genome Sequencing Center for Infectious Disease"/>
            <person name="Wu L."/>
            <person name="Ma J."/>
        </authorList>
    </citation>
    <scope>NUCLEOTIDE SEQUENCE [LARGE SCALE GENOMIC DNA]</scope>
    <source>
        <strain evidence="3">JCM 17933</strain>
    </source>
</reference>
<evidence type="ECO:0000313" key="2">
    <source>
        <dbReference type="EMBL" id="GAA4485241.1"/>
    </source>
</evidence>
<dbReference type="EMBL" id="BAABHF010000009">
    <property type="protein sequence ID" value="GAA4485241.1"/>
    <property type="molecule type" value="Genomic_DNA"/>
</dbReference>
<name>A0ABP8PE32_9ACTN</name>
<evidence type="ECO:0000256" key="1">
    <source>
        <dbReference type="SAM" id="MobiDB-lite"/>
    </source>
</evidence>
<accession>A0ABP8PE32</accession>